<dbReference type="Gene3D" id="2.120.10.30">
    <property type="entry name" value="TolB, C-terminal domain"/>
    <property type="match status" value="1"/>
</dbReference>
<proteinExistence type="predicted"/>
<dbReference type="Proteomes" id="UP001207337">
    <property type="component" value="Unassembled WGS sequence"/>
</dbReference>
<dbReference type="Pfam" id="PF17170">
    <property type="entry name" value="DUF5128"/>
    <property type="match status" value="1"/>
</dbReference>
<dbReference type="InterPro" id="IPR011042">
    <property type="entry name" value="6-blade_b-propeller_TolB-like"/>
</dbReference>
<evidence type="ECO:0000313" key="4">
    <source>
        <dbReference type="Proteomes" id="UP001207337"/>
    </source>
</evidence>
<dbReference type="EMBL" id="JAJNDC010000001">
    <property type="protein sequence ID" value="MCW9712258.1"/>
    <property type="molecule type" value="Genomic_DNA"/>
</dbReference>
<accession>A0ABT3PWQ9</accession>
<gene>
    <name evidence="3" type="ORF">LQ318_04990</name>
</gene>
<comment type="caution">
    <text evidence="3">The sequence shown here is derived from an EMBL/GenBank/DDBJ whole genome shotgun (WGS) entry which is preliminary data.</text>
</comment>
<sequence>MGNYSKIKKGIYCAALLLVFGCTSEPEVEVPEHVKDLDNLTVYSTDPQPARKIQLEREQTFGSREEILVGRMGDIAVDSSGRVFIADVQNQSIHVFHPDGRFITQLGREGRGPSEFGFIKSLQIRKNRLYVYDFNQYKVSVFTLDTLAGDQTILLAQNRGKYRALDRAYPSIDQLYVRNNNTYLAKFKSDSSKTNKIWQNFEIKGLFYLLDSTGKIASEKLLDLKVATGTNVGTSSSSAILGYHVEDFFGNALPVLSSDNGIYLAEPDLFLIKAYSPNGVYEHAFYYPHKKISLTRKSAIEAEVPDIYIKSMQSMDLPQTWPVLTEMKIDDQDRLWIATTVENMNVYEWWVLDATDGSLLARFTWPRDKPIEAVKDGKLYTRETKEETGLEEIVRYNVEIIENK</sequence>
<dbReference type="InterPro" id="IPR001258">
    <property type="entry name" value="NHL_repeat"/>
</dbReference>
<dbReference type="PROSITE" id="PS51125">
    <property type="entry name" value="NHL"/>
    <property type="match status" value="1"/>
</dbReference>
<dbReference type="SUPFAM" id="SSF63825">
    <property type="entry name" value="YWTD domain"/>
    <property type="match status" value="1"/>
</dbReference>
<reference evidence="3 4" key="1">
    <citation type="submission" date="2021-11" db="EMBL/GenBank/DDBJ databases">
        <title>Aliifidinibius sp. nov., a new bacterium isolated from saline soil.</title>
        <authorList>
            <person name="Galisteo C."/>
            <person name="De La Haba R."/>
            <person name="Sanchez-Porro C."/>
            <person name="Ventosa A."/>
        </authorList>
    </citation>
    <scope>NUCLEOTIDE SEQUENCE [LARGE SCALE GENOMIC DNA]</scope>
    <source>
        <strain evidence="3 4">KACC 190600</strain>
    </source>
</reference>
<dbReference type="RefSeq" id="WP_265788069.1">
    <property type="nucleotide sequence ID" value="NZ_BAABRS010000001.1"/>
</dbReference>
<keyword evidence="1" id="KW-0677">Repeat</keyword>
<dbReference type="PROSITE" id="PS51257">
    <property type="entry name" value="PROKAR_LIPOPROTEIN"/>
    <property type="match status" value="1"/>
</dbReference>
<evidence type="ECO:0000313" key="3">
    <source>
        <dbReference type="EMBL" id="MCW9712258.1"/>
    </source>
</evidence>
<keyword evidence="4" id="KW-1185">Reference proteome</keyword>
<feature type="repeat" description="NHL" evidence="2">
    <location>
        <begin position="74"/>
        <end position="99"/>
    </location>
</feature>
<organism evidence="3 4">
    <name type="scientific">Fodinibius salicampi</name>
    <dbReference type="NCBI Taxonomy" id="1920655"/>
    <lineage>
        <taxon>Bacteria</taxon>
        <taxon>Pseudomonadati</taxon>
        <taxon>Balneolota</taxon>
        <taxon>Balneolia</taxon>
        <taxon>Balneolales</taxon>
        <taxon>Balneolaceae</taxon>
        <taxon>Fodinibius</taxon>
    </lineage>
</organism>
<protein>
    <submittedName>
        <fullName evidence="3">6-bladed beta-propeller</fullName>
    </submittedName>
</protein>
<name>A0ABT3PWQ9_9BACT</name>
<evidence type="ECO:0000256" key="2">
    <source>
        <dbReference type="PROSITE-ProRule" id="PRU00504"/>
    </source>
</evidence>
<evidence type="ECO:0000256" key="1">
    <source>
        <dbReference type="ARBA" id="ARBA00022737"/>
    </source>
</evidence>